<feature type="region of interest" description="Disordered" evidence="1">
    <location>
        <begin position="248"/>
        <end position="277"/>
    </location>
</feature>
<feature type="region of interest" description="Disordered" evidence="1">
    <location>
        <begin position="13"/>
        <end position="32"/>
    </location>
</feature>
<protein>
    <submittedName>
        <fullName evidence="2">Uncharacterized protein</fullName>
    </submittedName>
</protein>
<sequence>MAGDRGGAVVPCAVPGQWPVRPASPTASPDPLYQRRRSLLHRSRPMAGATRQPRVLARPALPAAPWSRAPFPPACLSRQPACPAALRDRRCRRRCRVPHDPWPQPRATSSLPPPWPPARVRLNSAGRSTALPDSATPPRSQPADPGRRFRATSGPTVFLQRRCPAGPRVLRGNPFSQPARPSFVRANPLLDAHSERQHRTCPQLPATVDKFGAASVFRRNRRASRVEWNPGMAPLGWVGTYWGLVVPRPGRSRARRSRSQWSSPSRSRSQPFSPSRS</sequence>
<proteinExistence type="predicted"/>
<feature type="region of interest" description="Disordered" evidence="1">
    <location>
        <begin position="97"/>
        <end position="151"/>
    </location>
</feature>
<name>A0A1I6A7M0_9PSEU</name>
<evidence type="ECO:0000313" key="3">
    <source>
        <dbReference type="Proteomes" id="UP000198727"/>
    </source>
</evidence>
<dbReference type="STRING" id="587909.SAMN05421810_111146"/>
<feature type="compositionally biased region" description="Low complexity" evidence="1">
    <location>
        <begin position="259"/>
        <end position="277"/>
    </location>
</feature>
<organism evidence="2 3">
    <name type="scientific">Amycolatopsis arida</name>
    <dbReference type="NCBI Taxonomy" id="587909"/>
    <lineage>
        <taxon>Bacteria</taxon>
        <taxon>Bacillati</taxon>
        <taxon>Actinomycetota</taxon>
        <taxon>Actinomycetes</taxon>
        <taxon>Pseudonocardiales</taxon>
        <taxon>Pseudonocardiaceae</taxon>
        <taxon>Amycolatopsis</taxon>
    </lineage>
</organism>
<gene>
    <name evidence="2" type="ORF">SAMN05421810_111146</name>
</gene>
<evidence type="ECO:0000313" key="2">
    <source>
        <dbReference type="EMBL" id="SFQ64633.1"/>
    </source>
</evidence>
<accession>A0A1I6A7M0</accession>
<evidence type="ECO:0000256" key="1">
    <source>
        <dbReference type="SAM" id="MobiDB-lite"/>
    </source>
</evidence>
<dbReference type="EMBL" id="FOWW01000011">
    <property type="protein sequence ID" value="SFQ64633.1"/>
    <property type="molecule type" value="Genomic_DNA"/>
</dbReference>
<dbReference type="Proteomes" id="UP000198727">
    <property type="component" value="Unassembled WGS sequence"/>
</dbReference>
<keyword evidence="3" id="KW-1185">Reference proteome</keyword>
<reference evidence="3" key="1">
    <citation type="submission" date="2016-10" db="EMBL/GenBank/DDBJ databases">
        <authorList>
            <person name="Varghese N."/>
            <person name="Submissions S."/>
        </authorList>
    </citation>
    <scope>NUCLEOTIDE SEQUENCE [LARGE SCALE GENOMIC DNA]</scope>
    <source>
        <strain evidence="3">CGMCC 4.5579</strain>
    </source>
</reference>
<dbReference type="AlphaFoldDB" id="A0A1I6A7M0"/>